<comment type="caution">
    <text evidence="2">The sequence shown here is derived from an EMBL/GenBank/DDBJ whole genome shotgun (WGS) entry which is preliminary data.</text>
</comment>
<feature type="domain" description="A-factor biosynthesis hotdog" evidence="1">
    <location>
        <begin position="206"/>
        <end position="308"/>
    </location>
</feature>
<gene>
    <name evidence="2" type="ORF">FHS34_006173</name>
</gene>
<evidence type="ECO:0000259" key="1">
    <source>
        <dbReference type="Pfam" id="PF03756"/>
    </source>
</evidence>
<dbReference type="Pfam" id="PF03756">
    <property type="entry name" value="AfsA"/>
    <property type="match status" value="2"/>
</dbReference>
<dbReference type="GO" id="GO:0016740">
    <property type="term" value="F:transferase activity"/>
    <property type="evidence" value="ECO:0007669"/>
    <property type="project" value="InterPro"/>
</dbReference>
<accession>A0A7W9PZJ8</accession>
<dbReference type="RefSeq" id="WP_225817690.1">
    <property type="nucleotide sequence ID" value="NZ_BAAAWF010000036.1"/>
</dbReference>
<name>A0A7W9PZJ8_9ACTN</name>
<proteinExistence type="predicted"/>
<dbReference type="InterPro" id="IPR029069">
    <property type="entry name" value="HotDog_dom_sf"/>
</dbReference>
<dbReference type="AlphaFoldDB" id="A0A7W9PZJ8"/>
<dbReference type="Proteomes" id="UP000585836">
    <property type="component" value="Unassembled WGS sequence"/>
</dbReference>
<keyword evidence="3" id="KW-1185">Reference proteome</keyword>
<dbReference type="InterPro" id="IPR005509">
    <property type="entry name" value="AfsA_hotdog_dom"/>
</dbReference>
<organism evidence="2 3">
    <name type="scientific">Streptomyces echinatus</name>
    <dbReference type="NCBI Taxonomy" id="67293"/>
    <lineage>
        <taxon>Bacteria</taxon>
        <taxon>Bacillati</taxon>
        <taxon>Actinomycetota</taxon>
        <taxon>Actinomycetes</taxon>
        <taxon>Kitasatosporales</taxon>
        <taxon>Streptomycetaceae</taxon>
        <taxon>Streptomyces</taxon>
    </lineage>
</organism>
<sequence length="321" mass="34933">MTTFAPIDSMVRDFRAALPATTPVGLTTLTTTVPKEYVHRAAVTEVFLTGWRQTDANTCTVTAQWPRAHSFYGPAAGFHDPLLFSETLRQTVPLLSHAVYGAPMDHKQIWRDLRVSLEPGALRAGTVPAELELRIRCSDIEQRGGVLRGLRMEVTATCDGLPLATASTTFSSHSGALYRRLRGAYADAGQAMADAVEMPPPLRPELVGRDRPHDVVLSPRGDDGRWQLRVHTLHPIIFDHPNDHAPGMLLLEAARQAAQHHLGPAPVLATGIDAAFHRYAELDAPSWVTAESLGDGRVRVTVEQDGELAFECAVTTHPAVA</sequence>
<evidence type="ECO:0000313" key="3">
    <source>
        <dbReference type="Proteomes" id="UP000585836"/>
    </source>
</evidence>
<feature type="domain" description="A-factor biosynthesis hotdog" evidence="1">
    <location>
        <begin position="37"/>
        <end position="170"/>
    </location>
</feature>
<dbReference type="SUPFAM" id="SSF54637">
    <property type="entry name" value="Thioesterase/thiol ester dehydrase-isomerase"/>
    <property type="match status" value="1"/>
</dbReference>
<dbReference type="EMBL" id="JACHJK010000013">
    <property type="protein sequence ID" value="MBB5930666.1"/>
    <property type="molecule type" value="Genomic_DNA"/>
</dbReference>
<dbReference type="NCBIfam" id="NF041195">
    <property type="entry name" value="ScbA_BarX_GamBu"/>
    <property type="match status" value="1"/>
</dbReference>
<evidence type="ECO:0000313" key="2">
    <source>
        <dbReference type="EMBL" id="MBB5930666.1"/>
    </source>
</evidence>
<reference evidence="2 3" key="1">
    <citation type="submission" date="2020-08" db="EMBL/GenBank/DDBJ databases">
        <title>Genomic Encyclopedia of Type Strains, Phase III (KMG-III): the genomes of soil and plant-associated and newly described type strains.</title>
        <authorList>
            <person name="Whitman W."/>
        </authorList>
    </citation>
    <scope>NUCLEOTIDE SEQUENCE [LARGE SCALE GENOMIC DNA]</scope>
    <source>
        <strain evidence="2 3">CECT 3313</strain>
    </source>
</reference>
<dbReference type="InterPro" id="IPR047757">
    <property type="entry name" value="AfsA-like"/>
</dbReference>
<protein>
    <recommendedName>
        <fullName evidence="1">A-factor biosynthesis hotdog domain-containing protein</fullName>
    </recommendedName>
</protein>